<dbReference type="InterPro" id="IPR012337">
    <property type="entry name" value="RNaseH-like_sf"/>
</dbReference>
<dbReference type="InterPro" id="IPR053151">
    <property type="entry name" value="RNase_H-like"/>
</dbReference>
<evidence type="ECO:0000259" key="1">
    <source>
        <dbReference type="Pfam" id="PF13456"/>
    </source>
</evidence>
<feature type="domain" description="RNase H type-1" evidence="1">
    <location>
        <begin position="89"/>
        <end position="209"/>
    </location>
</feature>
<proteinExistence type="predicted"/>
<evidence type="ECO:0000313" key="4">
    <source>
        <dbReference type="Proteomes" id="UP000324705"/>
    </source>
</evidence>
<sequence>MLLLTLWRIWHIRNEVLHHKPAPPMEASRRYLVSYLDSLVGLKIDLSSDPSKGKSLVTYDRPLKNPHVRIVESTPVKWCPPMAGWVKLNTDGSFAVNGTAGAGMVLRDDKGNVIYSACRELFSCREILEAELCACMEGLSFAIQRSDLPIIIEMDSIIAVKLIQAMDIDRSIYSSLVKEIRHLMSLRDSCITHINRTQNKVSDSLAKFARQEGRTMTWVGSGPSVSLELAEADCMDIEI</sequence>
<dbReference type="Gramene" id="TRITD2Av1G293410.1">
    <property type="protein sequence ID" value="TRITD2Av1G293410.1"/>
    <property type="gene ID" value="TRITD2Av1G293410"/>
</dbReference>
<dbReference type="SUPFAM" id="SSF53098">
    <property type="entry name" value="Ribonuclease H-like"/>
    <property type="match status" value="1"/>
</dbReference>
<dbReference type="PANTHER" id="PTHR47723:SF24">
    <property type="entry name" value="RNASE H TYPE-1 DOMAIN-CONTAINING PROTEIN"/>
    <property type="match status" value="1"/>
</dbReference>
<evidence type="ECO:0000313" key="2">
    <source>
        <dbReference type="EMBL" id="VAH39387.1"/>
    </source>
</evidence>
<dbReference type="Proteomes" id="UP000324705">
    <property type="component" value="Chromosome 7A"/>
</dbReference>
<dbReference type="GO" id="GO:0004523">
    <property type="term" value="F:RNA-DNA hybrid ribonuclease activity"/>
    <property type="evidence" value="ECO:0007669"/>
    <property type="project" value="InterPro"/>
</dbReference>
<name>A0A9R0ZS24_TRITD</name>
<organism evidence="3 4">
    <name type="scientific">Triticum turgidum subsp. durum</name>
    <name type="common">Durum wheat</name>
    <name type="synonym">Triticum durum</name>
    <dbReference type="NCBI Taxonomy" id="4567"/>
    <lineage>
        <taxon>Eukaryota</taxon>
        <taxon>Viridiplantae</taxon>
        <taxon>Streptophyta</taxon>
        <taxon>Embryophyta</taxon>
        <taxon>Tracheophyta</taxon>
        <taxon>Spermatophyta</taxon>
        <taxon>Magnoliopsida</taxon>
        <taxon>Liliopsida</taxon>
        <taxon>Poales</taxon>
        <taxon>Poaceae</taxon>
        <taxon>BOP clade</taxon>
        <taxon>Pooideae</taxon>
        <taxon>Triticodae</taxon>
        <taxon>Triticeae</taxon>
        <taxon>Triticinae</taxon>
        <taxon>Triticum</taxon>
    </lineage>
</organism>
<dbReference type="InterPro" id="IPR044730">
    <property type="entry name" value="RNase_H-like_dom_plant"/>
</dbReference>
<dbReference type="GO" id="GO:0003676">
    <property type="term" value="F:nucleic acid binding"/>
    <property type="evidence" value="ECO:0007669"/>
    <property type="project" value="InterPro"/>
</dbReference>
<reference evidence="3 4" key="1">
    <citation type="submission" date="2017-09" db="EMBL/GenBank/DDBJ databases">
        <authorList>
            <consortium name="International Durum Wheat Genome Sequencing Consortium (IDWGSC)"/>
            <person name="Milanesi L."/>
        </authorList>
    </citation>
    <scope>NUCLEOTIDE SEQUENCE [LARGE SCALE GENOMIC DNA]</scope>
    <source>
        <strain evidence="4">cv. Svevo</strain>
    </source>
</reference>
<dbReference type="Pfam" id="PF13456">
    <property type="entry name" value="RVT_3"/>
    <property type="match status" value="1"/>
</dbReference>
<dbReference type="PANTHER" id="PTHR47723">
    <property type="entry name" value="OS05G0353850 PROTEIN"/>
    <property type="match status" value="1"/>
</dbReference>
<dbReference type="InterPro" id="IPR036397">
    <property type="entry name" value="RNaseH_sf"/>
</dbReference>
<dbReference type="Gramene" id="TRITD7Av1G275960.1">
    <property type="protein sequence ID" value="TRITD7Av1G275960.1"/>
    <property type="gene ID" value="TRITD7Av1G275960"/>
</dbReference>
<dbReference type="AlphaFoldDB" id="A0A9R0ZS24"/>
<dbReference type="OMA" id="HIMILML"/>
<dbReference type="InterPro" id="IPR002156">
    <property type="entry name" value="RNaseH_domain"/>
</dbReference>
<dbReference type="EMBL" id="LT934113">
    <property type="protein sequence ID" value="VAH39387.1"/>
    <property type="molecule type" value="Genomic_DNA"/>
</dbReference>
<dbReference type="EMBL" id="LT934123">
    <property type="protein sequence ID" value="VAI81757.1"/>
    <property type="molecule type" value="Genomic_DNA"/>
</dbReference>
<keyword evidence="4" id="KW-1185">Reference proteome</keyword>
<dbReference type="Gene3D" id="3.30.420.10">
    <property type="entry name" value="Ribonuclease H-like superfamily/Ribonuclease H"/>
    <property type="match status" value="1"/>
</dbReference>
<dbReference type="CDD" id="cd06222">
    <property type="entry name" value="RNase_H_like"/>
    <property type="match status" value="1"/>
</dbReference>
<evidence type="ECO:0000313" key="3">
    <source>
        <dbReference type="EMBL" id="VAI81757.1"/>
    </source>
</evidence>
<protein>
    <recommendedName>
        <fullName evidence="1">RNase H type-1 domain-containing protein</fullName>
    </recommendedName>
</protein>
<dbReference type="Proteomes" id="UP000324705">
    <property type="component" value="Chromosome 2A"/>
</dbReference>
<gene>
    <name evidence="2" type="ORF">TRITD_2Av1G293410</name>
    <name evidence="3" type="ORF">TRITD_7Av1G275960</name>
</gene>
<accession>A0A9R0ZS24</accession>